<dbReference type="Gene3D" id="3.40.50.40">
    <property type="match status" value="1"/>
</dbReference>
<dbReference type="InterPro" id="IPR040919">
    <property type="entry name" value="Asparaginase_C"/>
</dbReference>
<dbReference type="SFLD" id="SFLDS00057">
    <property type="entry name" value="Glutaminase/Asparaginase"/>
    <property type="match status" value="1"/>
</dbReference>
<protein>
    <submittedName>
        <fullName evidence="5">Asparaginase</fullName>
    </submittedName>
</protein>
<dbReference type="PANTHER" id="PTHR11707">
    <property type="entry name" value="L-ASPARAGINASE"/>
    <property type="match status" value="1"/>
</dbReference>
<dbReference type="InterPro" id="IPR020827">
    <property type="entry name" value="Asparaginase/glutaminase_AS1"/>
</dbReference>
<sequence length="370" mass="39822">MNSERLPLGLLYTGGTIGMEPGERGLAITADAADFEARLRARLPSDCPAFERLDASIPLMDSSNAQPDDWRLLAQLIYQNRQHFAGFVVLTGTDTMAHTASALSFLLAGLELPVVLTGAQRPLGPARPKKPIEPTDAVSNVSSALQYCFALGDLNRPNIFLSCVFLAFDSLLLRGNCARKVDSARLRAFQSPNLPPVGQLIDGQVKLEQTLLYRDNPEFVRSLPSASLESRMAALDSAATWNQPAVASCFLLPGAAALQLDAALWPDCRALLLLSYGSGNIPSTDTAFLSHLSRLRQRGLLMLNTTQCLAGGVGGNYETGHALRELGIVSAGLMTPESAFVKLHLFARLPMLYPADSLDTDLCGEQIMPV</sequence>
<evidence type="ECO:0000256" key="2">
    <source>
        <dbReference type="PROSITE-ProRule" id="PRU10099"/>
    </source>
</evidence>
<dbReference type="Pfam" id="PF17763">
    <property type="entry name" value="Asparaginase_C"/>
    <property type="match status" value="1"/>
</dbReference>
<dbReference type="Gene3D" id="3.40.50.1170">
    <property type="entry name" value="L-asparaginase, N-terminal domain"/>
    <property type="match status" value="1"/>
</dbReference>
<dbReference type="PRINTS" id="PR00139">
    <property type="entry name" value="ASNGLNASE"/>
</dbReference>
<dbReference type="InterPro" id="IPR006034">
    <property type="entry name" value="Asparaginase/glutaminase-like"/>
</dbReference>
<dbReference type="InterPro" id="IPR037152">
    <property type="entry name" value="L-asparaginase_N_sf"/>
</dbReference>
<evidence type="ECO:0000259" key="4">
    <source>
        <dbReference type="Pfam" id="PF17763"/>
    </source>
</evidence>
<name>A0ABP7P6Z3_9GAMM</name>
<keyword evidence="6" id="KW-1185">Reference proteome</keyword>
<dbReference type="InterPro" id="IPR041725">
    <property type="entry name" value="L-asparaginase_I"/>
</dbReference>
<comment type="caution">
    <text evidence="5">The sequence shown here is derived from an EMBL/GenBank/DDBJ whole genome shotgun (WGS) entry which is preliminary data.</text>
</comment>
<proteinExistence type="inferred from homology"/>
<gene>
    <name evidence="5" type="primary">ansA</name>
    <name evidence="5" type="ORF">GCM10022278_18530</name>
</gene>
<dbReference type="InterPro" id="IPR027474">
    <property type="entry name" value="L-asparaginase_N"/>
</dbReference>
<dbReference type="PROSITE" id="PS51732">
    <property type="entry name" value="ASN_GLN_ASE_3"/>
    <property type="match status" value="1"/>
</dbReference>
<reference evidence="6" key="1">
    <citation type="journal article" date="2019" name="Int. J. Syst. Evol. Microbiol.">
        <title>The Global Catalogue of Microorganisms (GCM) 10K type strain sequencing project: providing services to taxonomists for standard genome sequencing and annotation.</title>
        <authorList>
            <consortium name="The Broad Institute Genomics Platform"/>
            <consortium name="The Broad Institute Genome Sequencing Center for Infectious Disease"/>
            <person name="Wu L."/>
            <person name="Ma J."/>
        </authorList>
    </citation>
    <scope>NUCLEOTIDE SEQUENCE [LARGE SCALE GENOMIC DNA]</scope>
    <source>
        <strain evidence="6">JCM 17555</strain>
    </source>
</reference>
<evidence type="ECO:0000313" key="5">
    <source>
        <dbReference type="EMBL" id="GAA3960737.1"/>
    </source>
</evidence>
<evidence type="ECO:0000313" key="6">
    <source>
        <dbReference type="Proteomes" id="UP001501337"/>
    </source>
</evidence>
<dbReference type="CDD" id="cd08963">
    <property type="entry name" value="L-asparaginase_I"/>
    <property type="match status" value="1"/>
</dbReference>
<dbReference type="Pfam" id="PF00710">
    <property type="entry name" value="Asparaginase"/>
    <property type="match status" value="1"/>
</dbReference>
<dbReference type="SMART" id="SM00870">
    <property type="entry name" value="Asparaginase"/>
    <property type="match status" value="1"/>
</dbReference>
<dbReference type="SUPFAM" id="SSF53774">
    <property type="entry name" value="Glutaminase/Asparaginase"/>
    <property type="match status" value="1"/>
</dbReference>
<dbReference type="EMBL" id="BAABBO010000009">
    <property type="protein sequence ID" value="GAA3960737.1"/>
    <property type="molecule type" value="Genomic_DNA"/>
</dbReference>
<dbReference type="Proteomes" id="UP001501337">
    <property type="component" value="Unassembled WGS sequence"/>
</dbReference>
<feature type="domain" description="Asparaginase/glutaminase C-terminal" evidence="4">
    <location>
        <begin position="246"/>
        <end position="345"/>
    </location>
</feature>
<feature type="active site" evidence="2">
    <location>
        <position position="16"/>
    </location>
</feature>
<comment type="similarity">
    <text evidence="1">Belongs to the asparaginase 1 family.</text>
</comment>
<feature type="domain" description="L-asparaginase N-terminal" evidence="3">
    <location>
        <begin position="10"/>
        <end position="210"/>
    </location>
</feature>
<dbReference type="InterPro" id="IPR027473">
    <property type="entry name" value="L-asparaginase_C"/>
</dbReference>
<dbReference type="RefSeq" id="WP_344805584.1">
    <property type="nucleotide sequence ID" value="NZ_BAABBO010000009.1"/>
</dbReference>
<dbReference type="PROSITE" id="PS00144">
    <property type="entry name" value="ASN_GLN_ASE_1"/>
    <property type="match status" value="1"/>
</dbReference>
<dbReference type="PANTHER" id="PTHR11707:SF28">
    <property type="entry name" value="60 KDA LYSOPHOSPHOLIPASE"/>
    <property type="match status" value="1"/>
</dbReference>
<evidence type="ECO:0000259" key="3">
    <source>
        <dbReference type="Pfam" id="PF00710"/>
    </source>
</evidence>
<organism evidence="5 6">
    <name type="scientific">Allohahella marinimesophila</name>
    <dbReference type="NCBI Taxonomy" id="1054972"/>
    <lineage>
        <taxon>Bacteria</taxon>
        <taxon>Pseudomonadati</taxon>
        <taxon>Pseudomonadota</taxon>
        <taxon>Gammaproteobacteria</taxon>
        <taxon>Oceanospirillales</taxon>
        <taxon>Hahellaceae</taxon>
        <taxon>Allohahella</taxon>
    </lineage>
</organism>
<dbReference type="PIRSF" id="PIRSF001220">
    <property type="entry name" value="L-ASNase_gatD"/>
    <property type="match status" value="1"/>
</dbReference>
<evidence type="ECO:0000256" key="1">
    <source>
        <dbReference type="ARBA" id="ARBA00010518"/>
    </source>
</evidence>
<dbReference type="PIRSF" id="PIRSF500176">
    <property type="entry name" value="L_ASNase"/>
    <property type="match status" value="1"/>
</dbReference>
<accession>A0ABP7P6Z3</accession>
<dbReference type="InterPro" id="IPR036152">
    <property type="entry name" value="Asp/glu_Ase-like_sf"/>
</dbReference>